<organism evidence="1 2">
    <name type="scientific">Saccharothrix espanaensis (strain ATCC 51144 / DSM 44229 / JCM 9112 / NBRC 15066 / NRRL 15764)</name>
    <dbReference type="NCBI Taxonomy" id="1179773"/>
    <lineage>
        <taxon>Bacteria</taxon>
        <taxon>Bacillati</taxon>
        <taxon>Actinomycetota</taxon>
        <taxon>Actinomycetes</taxon>
        <taxon>Pseudonocardiales</taxon>
        <taxon>Pseudonocardiaceae</taxon>
        <taxon>Saccharothrix</taxon>
    </lineage>
</organism>
<name>K0JVC7_SACES</name>
<dbReference type="OrthoDB" id="190266at2"/>
<proteinExistence type="predicted"/>
<dbReference type="PATRIC" id="fig|1179773.3.peg.4548"/>
<reference evidence="1 2" key="1">
    <citation type="journal article" date="2012" name="BMC Genomics">
        <title>Complete genome sequence of Saccharothrix espanaensis DSM 44229T and comparison to the other completely sequenced Pseudonocardiaceae.</title>
        <authorList>
            <person name="Strobel T."/>
            <person name="Al-Dilaimi A."/>
            <person name="Blom J."/>
            <person name="Gessner A."/>
            <person name="Kalinowski J."/>
            <person name="Luzhetska M."/>
            <person name="Puhler A."/>
            <person name="Szczepanowski R."/>
            <person name="Bechthold A."/>
            <person name="Ruckert C."/>
        </authorList>
    </citation>
    <scope>NUCLEOTIDE SEQUENCE [LARGE SCALE GENOMIC DNA]</scope>
    <source>
        <strain evidence="2">ATCC 51144 / DSM 44229 / JCM 9112 / NBRC 15066 / NRRL 15764</strain>
    </source>
</reference>
<sequence length="110" mass="12432">MEWRRHGERHLVGAALKGDRTVHQPDARRPRCPWCSIRLRPRRVLEGWDPGSRRTIHACLECDGSWCVVDNPGELVDALAAYSRARRDGNEQLRAGVDGRLRALSLTVPA</sequence>
<dbReference type="RefSeq" id="WP_015101932.1">
    <property type="nucleotide sequence ID" value="NC_019673.1"/>
</dbReference>
<dbReference type="Proteomes" id="UP000006281">
    <property type="component" value="Chromosome"/>
</dbReference>
<dbReference type="KEGG" id="sesp:BN6_45400"/>
<evidence type="ECO:0000313" key="1">
    <source>
        <dbReference type="EMBL" id="CCH31820.1"/>
    </source>
</evidence>
<dbReference type="EMBL" id="HE804045">
    <property type="protein sequence ID" value="CCH31820.1"/>
    <property type="molecule type" value="Genomic_DNA"/>
</dbReference>
<gene>
    <name evidence="1" type="ordered locus">BN6_45400</name>
</gene>
<accession>K0JVC7</accession>
<protein>
    <submittedName>
        <fullName evidence="1">Uncharacterized protein</fullName>
    </submittedName>
</protein>
<dbReference type="HOGENOM" id="CLU_2169243_0_0_11"/>
<evidence type="ECO:0000313" key="2">
    <source>
        <dbReference type="Proteomes" id="UP000006281"/>
    </source>
</evidence>
<keyword evidence="2" id="KW-1185">Reference proteome</keyword>
<dbReference type="AlphaFoldDB" id="K0JVC7"/>